<organism evidence="1 2">
    <name type="scientific">Kitasatospora terrestris</name>
    <dbReference type="NCBI Taxonomy" id="258051"/>
    <lineage>
        <taxon>Bacteria</taxon>
        <taxon>Bacillati</taxon>
        <taxon>Actinomycetota</taxon>
        <taxon>Actinomycetes</taxon>
        <taxon>Kitasatosporales</taxon>
        <taxon>Streptomycetaceae</taxon>
        <taxon>Kitasatospora</taxon>
    </lineage>
</organism>
<dbReference type="EMBL" id="BAABIS010000001">
    <property type="protein sequence ID" value="GAA4877557.1"/>
    <property type="molecule type" value="Genomic_DNA"/>
</dbReference>
<sequence length="181" mass="19697">MGFVKEIGLRPGALAGQHGDMPDLLWDNVRNFFDPELIGALPDVCVEGTTVEDWQAMFDLVRSSGWTWDYLEGGVAGPLPSAAEVLARPVDAETVDLRVWPVPGVLAIFRPMSVEEIDFDVDLRELQGQEGVDVLCEFLAAVGRRLGKQVVMTAEGDYGNPVLGFDPAADRVLLMADPQLS</sequence>
<comment type="caution">
    <text evidence="1">The sequence shown here is derived from an EMBL/GenBank/DDBJ whole genome shotgun (WGS) entry which is preliminary data.</text>
</comment>
<reference evidence="2" key="1">
    <citation type="journal article" date="2019" name="Int. J. Syst. Evol. Microbiol.">
        <title>The Global Catalogue of Microorganisms (GCM) 10K type strain sequencing project: providing services to taxonomists for standard genome sequencing and annotation.</title>
        <authorList>
            <consortium name="The Broad Institute Genomics Platform"/>
            <consortium name="The Broad Institute Genome Sequencing Center for Infectious Disease"/>
            <person name="Wu L."/>
            <person name="Ma J."/>
        </authorList>
    </citation>
    <scope>NUCLEOTIDE SEQUENCE [LARGE SCALE GENOMIC DNA]</scope>
    <source>
        <strain evidence="2">JCM 13006</strain>
    </source>
</reference>
<name>A0ABP9EH52_9ACTN</name>
<proteinExistence type="predicted"/>
<evidence type="ECO:0000313" key="1">
    <source>
        <dbReference type="EMBL" id="GAA4877557.1"/>
    </source>
</evidence>
<keyword evidence="2" id="KW-1185">Reference proteome</keyword>
<gene>
    <name evidence="1" type="ORF">GCM10023235_66930</name>
</gene>
<protein>
    <submittedName>
        <fullName evidence="1">Uncharacterized protein</fullName>
    </submittedName>
</protein>
<dbReference type="Proteomes" id="UP001501752">
    <property type="component" value="Unassembled WGS sequence"/>
</dbReference>
<evidence type="ECO:0000313" key="2">
    <source>
        <dbReference type="Proteomes" id="UP001501752"/>
    </source>
</evidence>
<accession>A0ABP9EH52</accession>